<dbReference type="InterPro" id="IPR018247">
    <property type="entry name" value="EF_Hand_1_Ca_BS"/>
</dbReference>
<dbReference type="InterPro" id="IPR039647">
    <property type="entry name" value="EF_hand_pair_protein_CML-like"/>
</dbReference>
<evidence type="ECO:0000313" key="5">
    <source>
        <dbReference type="Proteomes" id="UP000515123"/>
    </source>
</evidence>
<dbReference type="GeneID" id="109718481"/>
<proteinExistence type="predicted"/>
<feature type="domain" description="EF-hand" evidence="4">
    <location>
        <begin position="118"/>
        <end position="153"/>
    </location>
</feature>
<evidence type="ECO:0000313" key="6">
    <source>
        <dbReference type="RefSeq" id="XP_020100327.1"/>
    </source>
</evidence>
<dbReference type="FunFam" id="1.10.238.10:FF:000003">
    <property type="entry name" value="Calmodulin A"/>
    <property type="match status" value="1"/>
</dbReference>
<dbReference type="Gramene" id="Aco000196.1.mrna1">
    <property type="protein sequence ID" value="Aco000196.1.mrna1.cds1"/>
    <property type="gene ID" value="Aco000196.1.path1"/>
</dbReference>
<keyword evidence="5" id="KW-1185">Reference proteome</keyword>
<dbReference type="CDD" id="cd00051">
    <property type="entry name" value="EFh"/>
    <property type="match status" value="1"/>
</dbReference>
<keyword evidence="2" id="KW-0677">Repeat</keyword>
<dbReference type="InterPro" id="IPR011992">
    <property type="entry name" value="EF-hand-dom_pair"/>
</dbReference>
<evidence type="ECO:0000259" key="4">
    <source>
        <dbReference type="PROSITE" id="PS50222"/>
    </source>
</evidence>
<organism evidence="5 6">
    <name type="scientific">Ananas comosus</name>
    <name type="common">Pineapple</name>
    <name type="synonym">Ananas ananas</name>
    <dbReference type="NCBI Taxonomy" id="4615"/>
    <lineage>
        <taxon>Eukaryota</taxon>
        <taxon>Viridiplantae</taxon>
        <taxon>Streptophyta</taxon>
        <taxon>Embryophyta</taxon>
        <taxon>Tracheophyta</taxon>
        <taxon>Spermatophyta</taxon>
        <taxon>Magnoliopsida</taxon>
        <taxon>Liliopsida</taxon>
        <taxon>Poales</taxon>
        <taxon>Bromeliaceae</taxon>
        <taxon>Bromelioideae</taxon>
        <taxon>Ananas</taxon>
    </lineage>
</organism>
<evidence type="ECO:0000256" key="3">
    <source>
        <dbReference type="ARBA" id="ARBA00022837"/>
    </source>
</evidence>
<dbReference type="SUPFAM" id="SSF47473">
    <property type="entry name" value="EF-hand"/>
    <property type="match status" value="1"/>
</dbReference>
<dbReference type="Proteomes" id="UP000515123">
    <property type="component" value="Linkage group 12"/>
</dbReference>
<evidence type="ECO:0000256" key="2">
    <source>
        <dbReference type="ARBA" id="ARBA00022737"/>
    </source>
</evidence>
<keyword evidence="3" id="KW-0106">Calcium</keyword>
<dbReference type="RefSeq" id="XP_020100327.1">
    <property type="nucleotide sequence ID" value="XM_020244738.1"/>
</dbReference>
<evidence type="ECO:0000256" key="1">
    <source>
        <dbReference type="ARBA" id="ARBA00022723"/>
    </source>
</evidence>
<dbReference type="PROSITE" id="PS00018">
    <property type="entry name" value="EF_HAND_1"/>
    <property type="match status" value="2"/>
</dbReference>
<dbReference type="PANTHER" id="PTHR10891">
    <property type="entry name" value="EF-HAND CALCIUM-BINDING DOMAIN CONTAINING PROTEIN"/>
    <property type="match status" value="1"/>
</dbReference>
<dbReference type="GO" id="GO:0005509">
    <property type="term" value="F:calcium ion binding"/>
    <property type="evidence" value="ECO:0007669"/>
    <property type="project" value="InterPro"/>
</dbReference>
<gene>
    <name evidence="6" type="primary">LOC109718481</name>
</gene>
<dbReference type="PROSITE" id="PS50222">
    <property type="entry name" value="EF_HAND_2"/>
    <property type="match status" value="2"/>
</dbReference>
<dbReference type="Pfam" id="PF13499">
    <property type="entry name" value="EF-hand_7"/>
    <property type="match status" value="1"/>
</dbReference>
<accession>A0A6P5FXF1</accession>
<dbReference type="AlphaFoldDB" id="A0A6P5FXF1"/>
<dbReference type="Gene3D" id="1.10.238.10">
    <property type="entry name" value="EF-hand"/>
    <property type="match status" value="1"/>
</dbReference>
<keyword evidence="1" id="KW-0479">Metal-binding</keyword>
<dbReference type="SMART" id="SM00054">
    <property type="entry name" value="EFh"/>
    <property type="match status" value="2"/>
</dbReference>
<dbReference type="OrthoDB" id="26525at2759"/>
<reference evidence="5" key="1">
    <citation type="journal article" date="2015" name="Nat. Genet.">
        <title>The pineapple genome and the evolution of CAM photosynthesis.</title>
        <authorList>
            <person name="Ming R."/>
            <person name="VanBuren R."/>
            <person name="Wai C.M."/>
            <person name="Tang H."/>
            <person name="Schatz M.C."/>
            <person name="Bowers J.E."/>
            <person name="Lyons E."/>
            <person name="Wang M.L."/>
            <person name="Chen J."/>
            <person name="Biggers E."/>
            <person name="Zhang J."/>
            <person name="Huang L."/>
            <person name="Zhang L."/>
            <person name="Miao W."/>
            <person name="Zhang J."/>
            <person name="Ye Z."/>
            <person name="Miao C."/>
            <person name="Lin Z."/>
            <person name="Wang H."/>
            <person name="Zhou H."/>
            <person name="Yim W.C."/>
            <person name="Priest H.D."/>
            <person name="Zheng C."/>
            <person name="Woodhouse M."/>
            <person name="Edger P.P."/>
            <person name="Guyot R."/>
            <person name="Guo H.B."/>
            <person name="Guo H."/>
            <person name="Zheng G."/>
            <person name="Singh R."/>
            <person name="Sharma A."/>
            <person name="Min X."/>
            <person name="Zheng Y."/>
            <person name="Lee H."/>
            <person name="Gurtowski J."/>
            <person name="Sedlazeck F.J."/>
            <person name="Harkess A."/>
            <person name="McKain M.R."/>
            <person name="Liao Z."/>
            <person name="Fang J."/>
            <person name="Liu J."/>
            <person name="Zhang X."/>
            <person name="Zhang Q."/>
            <person name="Hu W."/>
            <person name="Qin Y."/>
            <person name="Wang K."/>
            <person name="Chen L.Y."/>
            <person name="Shirley N."/>
            <person name="Lin Y.R."/>
            <person name="Liu L.Y."/>
            <person name="Hernandez A.G."/>
            <person name="Wright C.L."/>
            <person name="Bulone V."/>
            <person name="Tuskan G.A."/>
            <person name="Heath K."/>
            <person name="Zee F."/>
            <person name="Moore P.H."/>
            <person name="Sunkar R."/>
            <person name="Leebens-Mack J.H."/>
            <person name="Mockler T."/>
            <person name="Bennetzen J.L."/>
            <person name="Freeling M."/>
            <person name="Sankoff D."/>
            <person name="Paterson A.H."/>
            <person name="Zhu X."/>
            <person name="Yang X."/>
            <person name="Smith J.A."/>
            <person name="Cushman J.C."/>
            <person name="Paull R.E."/>
            <person name="Yu Q."/>
        </authorList>
    </citation>
    <scope>NUCLEOTIDE SEQUENCE [LARGE SCALE GENOMIC DNA]</scope>
    <source>
        <strain evidence="5">cv. F153</strain>
    </source>
</reference>
<name>A0A6P5FXF1_ANACO</name>
<feature type="domain" description="EF-hand" evidence="4">
    <location>
        <begin position="156"/>
        <end position="190"/>
    </location>
</feature>
<protein>
    <submittedName>
        <fullName evidence="6">Probable calcium-binding protein CML45</fullName>
    </submittedName>
</protein>
<reference evidence="6" key="2">
    <citation type="submission" date="2025-08" db="UniProtKB">
        <authorList>
            <consortium name="RefSeq"/>
        </authorList>
    </citation>
    <scope>IDENTIFICATION</scope>
    <source>
        <tissue evidence="6">Leaf</tissue>
    </source>
</reference>
<dbReference type="InterPro" id="IPR002048">
    <property type="entry name" value="EF_hand_dom"/>
</dbReference>
<sequence length="190" mass="21462">MEKPSTTSLFLNTTKLTWAIKTLHKLFPTYLSHLQSYTNLFTTTFMAPNDHNATNQPFHALQHGHESENGHEDPNKLITREDVEMIMGRMGMRLGGDDDDEPATGIDDLSGLFAEKEPSLEEVREAFSVFDENSDGFIDAKELQRVLSRLGFAEGVDLHACKRMIDAYDVNNDGRIDLIEFVKFLDGSFC</sequence>